<keyword evidence="2" id="KW-1185">Reference proteome</keyword>
<evidence type="ECO:0000313" key="1">
    <source>
        <dbReference type="EMBL" id="KAK9803729.1"/>
    </source>
</evidence>
<dbReference type="EMBL" id="JALJOQ010000057">
    <property type="protein sequence ID" value="KAK9803729.1"/>
    <property type="molecule type" value="Genomic_DNA"/>
</dbReference>
<dbReference type="AlphaFoldDB" id="A0AAW1P7H1"/>
<organism evidence="1 2">
    <name type="scientific">Symbiochloris irregularis</name>
    <dbReference type="NCBI Taxonomy" id="706552"/>
    <lineage>
        <taxon>Eukaryota</taxon>
        <taxon>Viridiplantae</taxon>
        <taxon>Chlorophyta</taxon>
        <taxon>core chlorophytes</taxon>
        <taxon>Trebouxiophyceae</taxon>
        <taxon>Trebouxiales</taxon>
        <taxon>Trebouxiaceae</taxon>
        <taxon>Symbiochloris</taxon>
    </lineage>
</organism>
<evidence type="ECO:0000313" key="2">
    <source>
        <dbReference type="Proteomes" id="UP001465755"/>
    </source>
</evidence>
<protein>
    <submittedName>
        <fullName evidence="1">Uncharacterized protein</fullName>
    </submittedName>
</protein>
<comment type="caution">
    <text evidence="1">The sequence shown here is derived from an EMBL/GenBank/DDBJ whole genome shotgun (WGS) entry which is preliminary data.</text>
</comment>
<proteinExistence type="predicted"/>
<dbReference type="Proteomes" id="UP001465755">
    <property type="component" value="Unassembled WGS sequence"/>
</dbReference>
<accession>A0AAW1P7H1</accession>
<sequence length="97" mass="11107">MQMLCLTKTNSVNSVFAATGASRALRSVQKETLRQMRRYVIRYHKGRLKTALRETDSFCRALRLCKSLQELTFQHKKAVGAPSLEELDFNFEGTPPE</sequence>
<reference evidence="1 2" key="1">
    <citation type="journal article" date="2024" name="Nat. Commun.">
        <title>Phylogenomics reveals the evolutionary origins of lichenization in chlorophyte algae.</title>
        <authorList>
            <person name="Puginier C."/>
            <person name="Libourel C."/>
            <person name="Otte J."/>
            <person name="Skaloud P."/>
            <person name="Haon M."/>
            <person name="Grisel S."/>
            <person name="Petersen M."/>
            <person name="Berrin J.G."/>
            <person name="Delaux P.M."/>
            <person name="Dal Grande F."/>
            <person name="Keller J."/>
        </authorList>
    </citation>
    <scope>NUCLEOTIDE SEQUENCE [LARGE SCALE GENOMIC DNA]</scope>
    <source>
        <strain evidence="1 2">SAG 2036</strain>
    </source>
</reference>
<name>A0AAW1P7H1_9CHLO</name>
<gene>
    <name evidence="1" type="ORF">WJX73_008392</name>
</gene>